<dbReference type="InterPro" id="IPR045404">
    <property type="entry name" value="Gp13-like"/>
</dbReference>
<evidence type="ECO:0000313" key="2">
    <source>
        <dbReference type="Proteomes" id="UP000030518"/>
    </source>
</evidence>
<sequence>MALSSMKVFNKTVQTMATEKLAQDVEKFNAASAGAIRLTAEGFEGDYRYENFWASLHAAQRRVDRYASNAAASSTALSQLQAVGVKVAGGFGPILFEPGQLAWVQKSPAEAAEVISRYMAEAMLKDQLNTAIAALVAAIEAGTTNTVYDANTGPITYADLNSAHALFGDASQSLICEVMDGVTYHKFVGQNIANAATLFTYSSVRVVDILGQRVVVTDAPALREASTTANDAKVLSLAAGAATIYDGSDLITNIQTTNGKERIETTMQADYTFGVALKGFAWDVTNGGKSPTDAELATGSNWDKVASSWKHTAGVITLGIVTSS</sequence>
<organism evidence="1 2">
    <name type="scientific">Lysobacter dokdonensis DS-58</name>
    <dbReference type="NCBI Taxonomy" id="1300345"/>
    <lineage>
        <taxon>Bacteria</taxon>
        <taxon>Pseudomonadati</taxon>
        <taxon>Pseudomonadota</taxon>
        <taxon>Gammaproteobacteria</taxon>
        <taxon>Lysobacterales</taxon>
        <taxon>Lysobacteraceae</taxon>
        <taxon>Noviluteimonas</taxon>
    </lineage>
</organism>
<dbReference type="Proteomes" id="UP000030518">
    <property type="component" value="Unassembled WGS sequence"/>
</dbReference>
<gene>
    <name evidence="1" type="ORF">LF41_2433</name>
</gene>
<dbReference type="AlphaFoldDB" id="A0A0A2WIB1"/>
<dbReference type="Pfam" id="PF20036">
    <property type="entry name" value="Gp13-like"/>
    <property type="match status" value="1"/>
</dbReference>
<protein>
    <submittedName>
        <fullName evidence="1">Phage protein</fullName>
    </submittedName>
</protein>
<dbReference type="STRING" id="1300345.LF41_2433"/>
<evidence type="ECO:0000313" key="1">
    <source>
        <dbReference type="EMBL" id="KGQ19926.1"/>
    </source>
</evidence>
<name>A0A0A2WIB1_9GAMM</name>
<dbReference type="eggNOG" id="COG5492">
    <property type="taxonomic scope" value="Bacteria"/>
</dbReference>
<dbReference type="OrthoDB" id="8421149at2"/>
<keyword evidence="2" id="KW-1185">Reference proteome</keyword>
<accession>A0A0A2WIB1</accession>
<reference evidence="1 2" key="1">
    <citation type="submission" date="2014-09" db="EMBL/GenBank/DDBJ databases">
        <title>Genome sequences of Lysobacter dokdonensis DS-58.</title>
        <authorList>
            <person name="Kim J.F."/>
            <person name="Kwak M.-J."/>
        </authorList>
    </citation>
    <scope>NUCLEOTIDE SEQUENCE [LARGE SCALE GENOMIC DNA]</scope>
    <source>
        <strain evidence="1 2">DS-58</strain>
    </source>
</reference>
<dbReference type="PATRIC" id="fig|1300345.3.peg.1002"/>
<comment type="caution">
    <text evidence="1">The sequence shown here is derived from an EMBL/GenBank/DDBJ whole genome shotgun (WGS) entry which is preliminary data.</text>
</comment>
<proteinExistence type="predicted"/>
<dbReference type="EMBL" id="JRKJ01000005">
    <property type="protein sequence ID" value="KGQ19926.1"/>
    <property type="molecule type" value="Genomic_DNA"/>
</dbReference>
<dbReference type="RefSeq" id="WP_036166868.1">
    <property type="nucleotide sequence ID" value="NZ_JRKJ01000005.1"/>
</dbReference>